<accession>A0ABQ9H4U8</accession>
<proteinExistence type="predicted"/>
<dbReference type="Proteomes" id="UP001159363">
    <property type="component" value="Chromosome 6"/>
</dbReference>
<evidence type="ECO:0000256" key="1">
    <source>
        <dbReference type="SAM" id="MobiDB-lite"/>
    </source>
</evidence>
<sequence length="334" mass="38052">MMDVDNVHNVQVGEMRVTDICKIKYLPDGQLFVKTDFSEDWRIFPPRRQELECFQGLRDLYRSNAQRPTSSSSPPPPPFPFIHKVRDENVRRFLTCGRTHSLIGFCEMFWERGSCLIGSWTLRKATYWLGSRLTSMLLASDATLLACAARVRSTNCCFTSVLSSILEKDNRKISPQNEDHGREAEDSRRARVCGRMGQLHPSRRVSTRRLASSKCAGSPERPLRFVARLIAEVQEHRSKMTRQFLLAYPFADWLREFMGTCLVSDLLPRAARGSLLAVSPLYRLSHLIIFYLSCIRDLYEEGAAVAEHLACSPPTKANRVQSSAGSHSDFCKRE</sequence>
<evidence type="ECO:0000313" key="3">
    <source>
        <dbReference type="Proteomes" id="UP001159363"/>
    </source>
</evidence>
<dbReference type="EMBL" id="JARBHB010000007">
    <property type="protein sequence ID" value="KAJ8879282.1"/>
    <property type="molecule type" value="Genomic_DNA"/>
</dbReference>
<organism evidence="2 3">
    <name type="scientific">Dryococelus australis</name>
    <dbReference type="NCBI Taxonomy" id="614101"/>
    <lineage>
        <taxon>Eukaryota</taxon>
        <taxon>Metazoa</taxon>
        <taxon>Ecdysozoa</taxon>
        <taxon>Arthropoda</taxon>
        <taxon>Hexapoda</taxon>
        <taxon>Insecta</taxon>
        <taxon>Pterygota</taxon>
        <taxon>Neoptera</taxon>
        <taxon>Polyneoptera</taxon>
        <taxon>Phasmatodea</taxon>
        <taxon>Verophasmatodea</taxon>
        <taxon>Anareolatae</taxon>
        <taxon>Phasmatidae</taxon>
        <taxon>Eurycanthinae</taxon>
        <taxon>Dryococelus</taxon>
    </lineage>
</organism>
<protein>
    <submittedName>
        <fullName evidence="2">Uncharacterized protein</fullName>
    </submittedName>
</protein>
<comment type="caution">
    <text evidence="2">The sequence shown here is derived from an EMBL/GenBank/DDBJ whole genome shotgun (WGS) entry which is preliminary data.</text>
</comment>
<evidence type="ECO:0000313" key="2">
    <source>
        <dbReference type="EMBL" id="KAJ8879282.1"/>
    </source>
</evidence>
<name>A0ABQ9H4U8_9NEOP</name>
<reference evidence="2 3" key="1">
    <citation type="submission" date="2023-02" db="EMBL/GenBank/DDBJ databases">
        <title>LHISI_Scaffold_Assembly.</title>
        <authorList>
            <person name="Stuart O.P."/>
            <person name="Cleave R."/>
            <person name="Magrath M.J.L."/>
            <person name="Mikheyev A.S."/>
        </authorList>
    </citation>
    <scope>NUCLEOTIDE SEQUENCE [LARGE SCALE GENOMIC DNA]</scope>
    <source>
        <strain evidence="2">Daus_M_001</strain>
        <tissue evidence="2">Leg muscle</tissue>
    </source>
</reference>
<feature type="region of interest" description="Disordered" evidence="1">
    <location>
        <begin position="315"/>
        <end position="334"/>
    </location>
</feature>
<keyword evidence="3" id="KW-1185">Reference proteome</keyword>
<gene>
    <name evidence="2" type="ORF">PR048_019889</name>
</gene>